<organism evidence="1 2">
    <name type="scientific">Entomophthora muscae</name>
    <dbReference type="NCBI Taxonomy" id="34485"/>
    <lineage>
        <taxon>Eukaryota</taxon>
        <taxon>Fungi</taxon>
        <taxon>Fungi incertae sedis</taxon>
        <taxon>Zoopagomycota</taxon>
        <taxon>Entomophthoromycotina</taxon>
        <taxon>Entomophthoromycetes</taxon>
        <taxon>Entomophthorales</taxon>
        <taxon>Entomophthoraceae</taxon>
        <taxon>Entomophthora</taxon>
    </lineage>
</organism>
<dbReference type="Proteomes" id="UP001165960">
    <property type="component" value="Unassembled WGS sequence"/>
</dbReference>
<dbReference type="EMBL" id="QTSX02005708">
    <property type="protein sequence ID" value="KAJ9058757.1"/>
    <property type="molecule type" value="Genomic_DNA"/>
</dbReference>
<accession>A0ACC2S993</accession>
<reference evidence="1" key="1">
    <citation type="submission" date="2022-04" db="EMBL/GenBank/DDBJ databases">
        <title>Genome of the entomopathogenic fungus Entomophthora muscae.</title>
        <authorList>
            <person name="Elya C."/>
            <person name="Lovett B.R."/>
            <person name="Lee E."/>
            <person name="Macias A.M."/>
            <person name="Hajek A.E."/>
            <person name="De Bivort B.L."/>
            <person name="Kasson M.T."/>
            <person name="De Fine Licht H.H."/>
            <person name="Stajich J.E."/>
        </authorList>
    </citation>
    <scope>NUCLEOTIDE SEQUENCE</scope>
    <source>
        <strain evidence="1">Berkeley</strain>
    </source>
</reference>
<keyword evidence="2" id="KW-1185">Reference proteome</keyword>
<proteinExistence type="predicted"/>
<name>A0ACC2S993_9FUNG</name>
<comment type="caution">
    <text evidence="1">The sequence shown here is derived from an EMBL/GenBank/DDBJ whole genome shotgun (WGS) entry which is preliminary data.</text>
</comment>
<evidence type="ECO:0000313" key="2">
    <source>
        <dbReference type="Proteomes" id="UP001165960"/>
    </source>
</evidence>
<protein>
    <submittedName>
        <fullName evidence="1">Uncharacterized protein</fullName>
    </submittedName>
</protein>
<evidence type="ECO:0000313" key="1">
    <source>
        <dbReference type="EMBL" id="KAJ9058757.1"/>
    </source>
</evidence>
<gene>
    <name evidence="1" type="ORF">DSO57_1009095</name>
</gene>
<sequence length="183" mass="19841">MAGIPYESPAPPLPQPYNHSRAGMVILTILSLAKVVVPNLCAYCPLAAAKIIQIKQTAQASSLKGHKGLCHHPQACQEACKSKDSHSLPHLHLLSPFPPSFPCKSLPNKSDDYLNDHSFYQSEADSEPTKECCAKKGKAAKDPNSSSCKNKEAFKQASKNPCRVLRRGTDTQQGILTLGLDSY</sequence>